<reference evidence="1 2" key="1">
    <citation type="journal article" date="2008" name="Science">
        <title>The Physcomitrella genome reveals evolutionary insights into the conquest of land by plants.</title>
        <authorList>
            <person name="Rensing S."/>
            <person name="Lang D."/>
            <person name="Zimmer A."/>
            <person name="Terry A."/>
            <person name="Salamov A."/>
            <person name="Shapiro H."/>
            <person name="Nishiyama T."/>
            <person name="Perroud P.-F."/>
            <person name="Lindquist E."/>
            <person name="Kamisugi Y."/>
            <person name="Tanahashi T."/>
            <person name="Sakakibara K."/>
            <person name="Fujita T."/>
            <person name="Oishi K."/>
            <person name="Shin-I T."/>
            <person name="Kuroki Y."/>
            <person name="Toyoda A."/>
            <person name="Suzuki Y."/>
            <person name="Hashimoto A."/>
            <person name="Yamaguchi K."/>
            <person name="Sugano A."/>
            <person name="Kohara Y."/>
            <person name="Fujiyama A."/>
            <person name="Anterola A."/>
            <person name="Aoki S."/>
            <person name="Ashton N."/>
            <person name="Barbazuk W.B."/>
            <person name="Barker E."/>
            <person name="Bennetzen J."/>
            <person name="Bezanilla M."/>
            <person name="Blankenship R."/>
            <person name="Cho S.H."/>
            <person name="Dutcher S."/>
            <person name="Estelle M."/>
            <person name="Fawcett J.A."/>
            <person name="Gundlach H."/>
            <person name="Hanada K."/>
            <person name="Heyl A."/>
            <person name="Hicks K.A."/>
            <person name="Hugh J."/>
            <person name="Lohr M."/>
            <person name="Mayer K."/>
            <person name="Melkozernov A."/>
            <person name="Murata T."/>
            <person name="Nelson D."/>
            <person name="Pils B."/>
            <person name="Prigge M."/>
            <person name="Reiss B."/>
            <person name="Renner T."/>
            <person name="Rombauts S."/>
            <person name="Rushton P."/>
            <person name="Sanderfoot A."/>
            <person name="Schween G."/>
            <person name="Shiu S.-H."/>
            <person name="Stueber K."/>
            <person name="Theodoulou F.L."/>
            <person name="Tu H."/>
            <person name="Van de Peer Y."/>
            <person name="Verrier P.J."/>
            <person name="Waters E."/>
            <person name="Wood A."/>
            <person name="Yang L."/>
            <person name="Cove D."/>
            <person name="Cuming A."/>
            <person name="Hasebe M."/>
            <person name="Lucas S."/>
            <person name="Mishler D.B."/>
            <person name="Reski R."/>
            <person name="Grigoriev I."/>
            <person name="Quatrano R.S."/>
            <person name="Boore J.L."/>
        </authorList>
    </citation>
    <scope>NUCLEOTIDE SEQUENCE [LARGE SCALE GENOMIC DNA]</scope>
    <source>
        <strain evidence="1 2">cv. Gransden 2004</strain>
    </source>
</reference>
<reference evidence="1" key="3">
    <citation type="submission" date="2020-12" db="UniProtKB">
        <authorList>
            <consortium name="EnsemblPlants"/>
        </authorList>
    </citation>
    <scope>IDENTIFICATION</scope>
</reference>
<dbReference type="Gramene" id="Pp3c2_31450V3.4">
    <property type="protein sequence ID" value="Pp3c2_31450V3.4"/>
    <property type="gene ID" value="Pp3c2_31450"/>
</dbReference>
<accession>A0A7I4DEK8</accession>
<reference evidence="1 2" key="2">
    <citation type="journal article" date="2018" name="Plant J.">
        <title>The Physcomitrella patens chromosome-scale assembly reveals moss genome structure and evolution.</title>
        <authorList>
            <person name="Lang D."/>
            <person name="Ullrich K.K."/>
            <person name="Murat F."/>
            <person name="Fuchs J."/>
            <person name="Jenkins J."/>
            <person name="Haas F.B."/>
            <person name="Piednoel M."/>
            <person name="Gundlach H."/>
            <person name="Van Bel M."/>
            <person name="Meyberg R."/>
            <person name="Vives C."/>
            <person name="Morata J."/>
            <person name="Symeonidi A."/>
            <person name="Hiss M."/>
            <person name="Muchero W."/>
            <person name="Kamisugi Y."/>
            <person name="Saleh O."/>
            <person name="Blanc G."/>
            <person name="Decker E.L."/>
            <person name="van Gessel N."/>
            <person name="Grimwood J."/>
            <person name="Hayes R.D."/>
            <person name="Graham S.W."/>
            <person name="Gunter L.E."/>
            <person name="McDaniel S.F."/>
            <person name="Hoernstein S.N.W."/>
            <person name="Larsson A."/>
            <person name="Li F.W."/>
            <person name="Perroud P.F."/>
            <person name="Phillips J."/>
            <person name="Ranjan P."/>
            <person name="Rokshar D.S."/>
            <person name="Rothfels C.J."/>
            <person name="Schneider L."/>
            <person name="Shu S."/>
            <person name="Stevenson D.W."/>
            <person name="Thummler F."/>
            <person name="Tillich M."/>
            <person name="Villarreal Aguilar J.C."/>
            <person name="Widiez T."/>
            <person name="Wong G.K."/>
            <person name="Wymore A."/>
            <person name="Zhang Y."/>
            <person name="Zimmer A.D."/>
            <person name="Quatrano R.S."/>
            <person name="Mayer K.F.X."/>
            <person name="Goodstein D."/>
            <person name="Casacuberta J.M."/>
            <person name="Vandepoele K."/>
            <person name="Reski R."/>
            <person name="Cuming A.C."/>
            <person name="Tuskan G.A."/>
            <person name="Maumus F."/>
            <person name="Salse J."/>
            <person name="Schmutz J."/>
            <person name="Rensing S.A."/>
        </authorList>
    </citation>
    <scope>NUCLEOTIDE SEQUENCE [LARGE SCALE GENOMIC DNA]</scope>
    <source>
        <strain evidence="1 2">cv. Gransden 2004</strain>
    </source>
</reference>
<evidence type="ECO:0000313" key="2">
    <source>
        <dbReference type="Proteomes" id="UP000006727"/>
    </source>
</evidence>
<keyword evidence="2" id="KW-1185">Reference proteome</keyword>
<proteinExistence type="predicted"/>
<evidence type="ECO:0000313" key="1">
    <source>
        <dbReference type="EnsemblPlants" id="Pp3c2_31450V3.4"/>
    </source>
</evidence>
<dbReference type="PANTHER" id="PTHR34213:SF2">
    <property type="entry name" value="NUCLEAR TRANSPORT FACTOR 2 (NTF2) FAMILY PROTEIN"/>
    <property type="match status" value="1"/>
</dbReference>
<protein>
    <submittedName>
        <fullName evidence="1">Uncharacterized protein</fullName>
    </submittedName>
</protein>
<dbReference type="EMBL" id="ABEU02000002">
    <property type="status" value="NOT_ANNOTATED_CDS"/>
    <property type="molecule type" value="Genomic_DNA"/>
</dbReference>
<dbReference type="Proteomes" id="UP000006727">
    <property type="component" value="Chromosome 2"/>
</dbReference>
<gene>
    <name evidence="1" type="primary">LOC112295538</name>
</gene>
<sequence>MLGVTNWLYKLAWLTCRVGQIKSAFYAMPKVFWDSTILDYKVEEDETSPTSGEIRIHNLQQYKLLQLGPFGYYLTLQSLIILTVEAGKVTRHEDRFGGYRLWDRQTVRVPLVGRMAETVRRGSMLVCHALMGFGRDHKTKNKASEPSFHLKVS</sequence>
<dbReference type="PANTHER" id="PTHR34213">
    <property type="entry name" value="NUCLEAR TRANSPORT FACTOR 2 (NTF2) FAMILY PROTEIN"/>
    <property type="match status" value="1"/>
</dbReference>
<dbReference type="AlphaFoldDB" id="A0A7I4DEK8"/>
<dbReference type="EnsemblPlants" id="Pp3c2_31450V3.4">
    <property type="protein sequence ID" value="Pp3c2_31450V3.4"/>
    <property type="gene ID" value="Pp3c2_31450"/>
</dbReference>
<organism evidence="1 2">
    <name type="scientific">Physcomitrium patens</name>
    <name type="common">Spreading-leaved earth moss</name>
    <name type="synonym">Physcomitrella patens</name>
    <dbReference type="NCBI Taxonomy" id="3218"/>
    <lineage>
        <taxon>Eukaryota</taxon>
        <taxon>Viridiplantae</taxon>
        <taxon>Streptophyta</taxon>
        <taxon>Embryophyta</taxon>
        <taxon>Bryophyta</taxon>
        <taxon>Bryophytina</taxon>
        <taxon>Bryopsida</taxon>
        <taxon>Funariidae</taxon>
        <taxon>Funariales</taxon>
        <taxon>Funariaceae</taxon>
        <taxon>Physcomitrium</taxon>
    </lineage>
</organism>
<name>A0A7I4DEK8_PHYPA</name>